<dbReference type="EMBL" id="CAJVQC010006690">
    <property type="protein sequence ID" value="CAG8569904.1"/>
    <property type="molecule type" value="Genomic_DNA"/>
</dbReference>
<feature type="non-terminal residue" evidence="1">
    <location>
        <position position="1"/>
    </location>
</feature>
<organism evidence="1 2">
    <name type="scientific">Racocetra persica</name>
    <dbReference type="NCBI Taxonomy" id="160502"/>
    <lineage>
        <taxon>Eukaryota</taxon>
        <taxon>Fungi</taxon>
        <taxon>Fungi incertae sedis</taxon>
        <taxon>Mucoromycota</taxon>
        <taxon>Glomeromycotina</taxon>
        <taxon>Glomeromycetes</taxon>
        <taxon>Diversisporales</taxon>
        <taxon>Gigasporaceae</taxon>
        <taxon>Racocetra</taxon>
    </lineage>
</organism>
<sequence length="79" mass="9271">IEAPLDKVMKIDVMIRSLLETLMKTEYGINNANNENDVIKVYKNKFRGSSSDDRANESRNYYETKIKNEKDEQKAFVYC</sequence>
<evidence type="ECO:0000313" key="2">
    <source>
        <dbReference type="Proteomes" id="UP000789920"/>
    </source>
</evidence>
<dbReference type="Proteomes" id="UP000789920">
    <property type="component" value="Unassembled WGS sequence"/>
</dbReference>
<protein>
    <submittedName>
        <fullName evidence="1">27626_t:CDS:1</fullName>
    </submittedName>
</protein>
<evidence type="ECO:0000313" key="1">
    <source>
        <dbReference type="EMBL" id="CAG8569904.1"/>
    </source>
</evidence>
<keyword evidence="2" id="KW-1185">Reference proteome</keyword>
<name>A0ACA9M508_9GLOM</name>
<comment type="caution">
    <text evidence="1">The sequence shown here is derived from an EMBL/GenBank/DDBJ whole genome shotgun (WGS) entry which is preliminary data.</text>
</comment>
<proteinExistence type="predicted"/>
<accession>A0ACA9M508</accession>
<reference evidence="1" key="1">
    <citation type="submission" date="2021-06" db="EMBL/GenBank/DDBJ databases">
        <authorList>
            <person name="Kallberg Y."/>
            <person name="Tangrot J."/>
            <person name="Rosling A."/>
        </authorList>
    </citation>
    <scope>NUCLEOTIDE SEQUENCE</scope>
    <source>
        <strain evidence="1">MA461A</strain>
    </source>
</reference>
<gene>
    <name evidence="1" type="ORF">RPERSI_LOCUS4710</name>
</gene>